<feature type="binding site" evidence="9">
    <location>
        <begin position="60"/>
        <end position="64"/>
    </location>
    <ligand>
        <name>GTP</name>
        <dbReference type="ChEBI" id="CHEBI:37565"/>
    </ligand>
</feature>
<reference evidence="15" key="1">
    <citation type="submission" date="2016-10" db="EMBL/GenBank/DDBJ databases">
        <authorList>
            <person name="Varghese N."/>
            <person name="Submissions S."/>
        </authorList>
    </citation>
    <scope>NUCLEOTIDE SEQUENCE [LARGE SCALE GENOMIC DNA]</scope>
    <source>
        <strain evidence="15">DSM 5463</strain>
    </source>
</reference>
<dbReference type="InterPro" id="IPR030388">
    <property type="entry name" value="G_ERA_dom"/>
</dbReference>
<gene>
    <name evidence="9" type="primary">era</name>
    <name evidence="14" type="ORF">SAMN05660865_00895</name>
</gene>
<dbReference type="PANTHER" id="PTHR42698">
    <property type="entry name" value="GTPASE ERA"/>
    <property type="match status" value="1"/>
</dbReference>
<keyword evidence="5 9" id="KW-0547">Nucleotide-binding</keyword>
<keyword evidence="6 9" id="KW-0694">RNA-binding</keyword>
<comment type="function">
    <text evidence="9">An essential GTPase that binds both GDP and GTP, with rapid nucleotide exchange. Plays a role in 16S rRNA processing and 30S ribosomal subunit biogenesis and possibly also in cell cycle regulation and energy metabolism.</text>
</comment>
<evidence type="ECO:0000313" key="15">
    <source>
        <dbReference type="Proteomes" id="UP000242850"/>
    </source>
</evidence>
<dbReference type="NCBIfam" id="TIGR00231">
    <property type="entry name" value="small_GTP"/>
    <property type="match status" value="1"/>
</dbReference>
<dbReference type="OrthoDB" id="9805918at2"/>
<dbReference type="FunFam" id="3.30.300.20:FF:000003">
    <property type="entry name" value="GTPase Era"/>
    <property type="match status" value="1"/>
</dbReference>
<dbReference type="InterPro" id="IPR004044">
    <property type="entry name" value="KH_dom_type_2"/>
</dbReference>
<feature type="region of interest" description="G2" evidence="10">
    <location>
        <begin position="39"/>
        <end position="43"/>
    </location>
</feature>
<feature type="binding site" evidence="9">
    <location>
        <begin position="122"/>
        <end position="125"/>
    </location>
    <ligand>
        <name>GTP</name>
        <dbReference type="ChEBI" id="CHEBI:37565"/>
    </ligand>
</feature>
<dbReference type="NCBIfam" id="NF000908">
    <property type="entry name" value="PRK00089.1"/>
    <property type="match status" value="1"/>
</dbReference>
<keyword evidence="8 9" id="KW-0472">Membrane</keyword>
<comment type="similarity">
    <text evidence="1 9 10 11">Belongs to the TRAFAC class TrmE-Era-EngA-EngB-Septin-like GTPase superfamily. Era GTPase family.</text>
</comment>
<feature type="domain" description="Era-type G" evidence="13">
    <location>
        <begin position="5"/>
        <end position="172"/>
    </location>
</feature>
<keyword evidence="7 9" id="KW-0342">GTP-binding</keyword>
<dbReference type="InterPro" id="IPR009019">
    <property type="entry name" value="KH_sf_prok-type"/>
</dbReference>
<dbReference type="GO" id="GO:0043024">
    <property type="term" value="F:ribosomal small subunit binding"/>
    <property type="evidence" value="ECO:0007669"/>
    <property type="project" value="TreeGrafter"/>
</dbReference>
<dbReference type="GO" id="GO:0003924">
    <property type="term" value="F:GTPase activity"/>
    <property type="evidence" value="ECO:0007669"/>
    <property type="project" value="UniProtKB-UniRule"/>
</dbReference>
<dbReference type="InterPro" id="IPR005662">
    <property type="entry name" value="GTPase_Era-like"/>
</dbReference>
<dbReference type="Pfam" id="PF01926">
    <property type="entry name" value="MMR_HSR1"/>
    <property type="match status" value="1"/>
</dbReference>
<feature type="domain" description="KH type-2" evidence="12">
    <location>
        <begin position="203"/>
        <end position="281"/>
    </location>
</feature>
<evidence type="ECO:0000256" key="1">
    <source>
        <dbReference type="ARBA" id="ARBA00007921"/>
    </source>
</evidence>
<evidence type="ECO:0000256" key="8">
    <source>
        <dbReference type="ARBA" id="ARBA00023136"/>
    </source>
</evidence>
<dbReference type="CDD" id="cd04163">
    <property type="entry name" value="Era"/>
    <property type="match status" value="1"/>
</dbReference>
<keyword evidence="4 9" id="KW-0699">rRNA-binding</keyword>
<feature type="region of interest" description="G3" evidence="10">
    <location>
        <begin position="60"/>
        <end position="63"/>
    </location>
</feature>
<dbReference type="Gene3D" id="3.30.300.20">
    <property type="match status" value="1"/>
</dbReference>
<evidence type="ECO:0000256" key="11">
    <source>
        <dbReference type="RuleBase" id="RU003761"/>
    </source>
</evidence>
<proteinExistence type="inferred from homology"/>
<dbReference type="InterPro" id="IPR005225">
    <property type="entry name" value="Small_GTP-bd"/>
</dbReference>
<dbReference type="Gene3D" id="3.40.50.300">
    <property type="entry name" value="P-loop containing nucleotide triphosphate hydrolases"/>
    <property type="match status" value="1"/>
</dbReference>
<dbReference type="FunFam" id="3.40.50.300:FF:000094">
    <property type="entry name" value="GTPase Era"/>
    <property type="match status" value="1"/>
</dbReference>
<dbReference type="GO" id="GO:0005829">
    <property type="term" value="C:cytosol"/>
    <property type="evidence" value="ECO:0007669"/>
    <property type="project" value="TreeGrafter"/>
</dbReference>
<evidence type="ECO:0000256" key="9">
    <source>
        <dbReference type="HAMAP-Rule" id="MF_00367"/>
    </source>
</evidence>
<dbReference type="GO" id="GO:0070181">
    <property type="term" value="F:small ribosomal subunit rRNA binding"/>
    <property type="evidence" value="ECO:0007669"/>
    <property type="project" value="UniProtKB-UniRule"/>
</dbReference>
<feature type="region of interest" description="G4" evidence="10">
    <location>
        <begin position="122"/>
        <end position="125"/>
    </location>
</feature>
<dbReference type="RefSeq" id="WP_103895879.1">
    <property type="nucleotide sequence ID" value="NZ_FNUK01000009.1"/>
</dbReference>
<keyword evidence="9" id="KW-0963">Cytoplasm</keyword>
<evidence type="ECO:0000259" key="12">
    <source>
        <dbReference type="PROSITE" id="PS50823"/>
    </source>
</evidence>
<sequence>MSNFKSGFVTIIGRPNVGKSTLLNHYLGEKISIISNKPQTTRNKIQAIMTRDNYQIIFLDTPGIHKPRTKLGEYMVKVAKDTLNEVDIVLFLINPSEQPNEGDLDIINQLSNVKTPVILVINKIDTVTKEVLAKTIATYSKLFDFKEVVPISALKGENTDTLLNIIVSLLPEGPQYFPADMITDQPEKFIVSEIIREKLLHNLKEEVPHGTAVEVVTMKPDENKDMVNISATIYCEKETHKAIIIGKNGQMLKKIGTSARLEIERLLGSKVFLELWVKVKKDWRDSPSVLKTLGYQ</sequence>
<comment type="subcellular location">
    <subcellularLocation>
        <location evidence="9">Cytoplasm</location>
    </subcellularLocation>
    <subcellularLocation>
        <location evidence="9">Cell membrane</location>
        <topology evidence="9">Peripheral membrane protein</topology>
    </subcellularLocation>
</comment>
<accession>A0A1H5UGE8</accession>
<evidence type="ECO:0000256" key="4">
    <source>
        <dbReference type="ARBA" id="ARBA00022730"/>
    </source>
</evidence>
<dbReference type="PANTHER" id="PTHR42698:SF1">
    <property type="entry name" value="GTPASE ERA, MITOCHONDRIAL"/>
    <property type="match status" value="1"/>
</dbReference>
<keyword evidence="15" id="KW-1185">Reference proteome</keyword>
<dbReference type="CDD" id="cd22534">
    <property type="entry name" value="KH-II_Era"/>
    <property type="match status" value="1"/>
</dbReference>
<dbReference type="EMBL" id="FNUK01000009">
    <property type="protein sequence ID" value="SEF74123.1"/>
    <property type="molecule type" value="Genomic_DNA"/>
</dbReference>
<dbReference type="GO" id="GO:0000028">
    <property type="term" value="P:ribosomal small subunit assembly"/>
    <property type="evidence" value="ECO:0007669"/>
    <property type="project" value="TreeGrafter"/>
</dbReference>
<dbReference type="PROSITE" id="PS51713">
    <property type="entry name" value="G_ERA"/>
    <property type="match status" value="1"/>
</dbReference>
<dbReference type="InterPro" id="IPR015946">
    <property type="entry name" value="KH_dom-like_a/b"/>
</dbReference>
<evidence type="ECO:0000256" key="3">
    <source>
        <dbReference type="ARBA" id="ARBA00022517"/>
    </source>
</evidence>
<keyword evidence="9" id="KW-1003">Cell membrane</keyword>
<organism evidence="14 15">
    <name type="scientific">Caloramator fervidus</name>
    <dbReference type="NCBI Taxonomy" id="29344"/>
    <lineage>
        <taxon>Bacteria</taxon>
        <taxon>Bacillati</taxon>
        <taxon>Bacillota</taxon>
        <taxon>Clostridia</taxon>
        <taxon>Eubacteriales</taxon>
        <taxon>Clostridiaceae</taxon>
        <taxon>Caloramator</taxon>
    </lineage>
</organism>
<name>A0A1H5UGE8_9CLOT</name>
<evidence type="ECO:0000256" key="10">
    <source>
        <dbReference type="PROSITE-ProRule" id="PRU01050"/>
    </source>
</evidence>
<dbReference type="SUPFAM" id="SSF52540">
    <property type="entry name" value="P-loop containing nucleoside triphosphate hydrolases"/>
    <property type="match status" value="1"/>
</dbReference>
<feature type="binding site" evidence="9">
    <location>
        <begin position="13"/>
        <end position="20"/>
    </location>
    <ligand>
        <name>GTP</name>
        <dbReference type="ChEBI" id="CHEBI:37565"/>
    </ligand>
</feature>
<evidence type="ECO:0000256" key="6">
    <source>
        <dbReference type="ARBA" id="ARBA00022884"/>
    </source>
</evidence>
<dbReference type="AlphaFoldDB" id="A0A1H5UGE8"/>
<dbReference type="InterPro" id="IPR027417">
    <property type="entry name" value="P-loop_NTPase"/>
</dbReference>
<comment type="subunit">
    <text evidence="9">Monomer.</text>
</comment>
<evidence type="ECO:0000256" key="5">
    <source>
        <dbReference type="ARBA" id="ARBA00022741"/>
    </source>
</evidence>
<dbReference type="GO" id="GO:0005525">
    <property type="term" value="F:GTP binding"/>
    <property type="evidence" value="ECO:0007669"/>
    <property type="project" value="UniProtKB-UniRule"/>
</dbReference>
<dbReference type="NCBIfam" id="TIGR00436">
    <property type="entry name" value="era"/>
    <property type="match status" value="1"/>
</dbReference>
<dbReference type="PROSITE" id="PS50823">
    <property type="entry name" value="KH_TYPE_2"/>
    <property type="match status" value="1"/>
</dbReference>
<evidence type="ECO:0000256" key="2">
    <source>
        <dbReference type="ARBA" id="ARBA00020484"/>
    </source>
</evidence>
<feature type="region of interest" description="G5" evidence="10">
    <location>
        <begin position="151"/>
        <end position="153"/>
    </location>
</feature>
<evidence type="ECO:0000256" key="7">
    <source>
        <dbReference type="ARBA" id="ARBA00023134"/>
    </source>
</evidence>
<keyword evidence="3 9" id="KW-0690">Ribosome biogenesis</keyword>
<dbReference type="Proteomes" id="UP000242850">
    <property type="component" value="Unassembled WGS sequence"/>
</dbReference>
<dbReference type="Pfam" id="PF07650">
    <property type="entry name" value="KH_2"/>
    <property type="match status" value="1"/>
</dbReference>
<dbReference type="InterPro" id="IPR006073">
    <property type="entry name" value="GTP-bd"/>
</dbReference>
<feature type="region of interest" description="G1" evidence="10">
    <location>
        <begin position="13"/>
        <end position="20"/>
    </location>
</feature>
<evidence type="ECO:0000313" key="14">
    <source>
        <dbReference type="EMBL" id="SEF74123.1"/>
    </source>
</evidence>
<evidence type="ECO:0000259" key="13">
    <source>
        <dbReference type="PROSITE" id="PS51713"/>
    </source>
</evidence>
<dbReference type="SUPFAM" id="SSF54814">
    <property type="entry name" value="Prokaryotic type KH domain (KH-domain type II)"/>
    <property type="match status" value="1"/>
</dbReference>
<dbReference type="GO" id="GO:0005886">
    <property type="term" value="C:plasma membrane"/>
    <property type="evidence" value="ECO:0007669"/>
    <property type="project" value="UniProtKB-SubCell"/>
</dbReference>
<dbReference type="HAMAP" id="MF_00367">
    <property type="entry name" value="GTPase_Era"/>
    <property type="match status" value="1"/>
</dbReference>
<protein>
    <recommendedName>
        <fullName evidence="2 9">GTPase Era</fullName>
    </recommendedName>
</protein>